<dbReference type="InterPro" id="IPR000305">
    <property type="entry name" value="GIY-YIG_endonuc"/>
</dbReference>
<dbReference type="InterPro" id="IPR036876">
    <property type="entry name" value="UVR_dom_sf"/>
</dbReference>
<dbReference type="Pfam" id="PF01541">
    <property type="entry name" value="GIY-YIG"/>
    <property type="match status" value="1"/>
</dbReference>
<dbReference type="GO" id="GO:0009380">
    <property type="term" value="C:excinuclease repair complex"/>
    <property type="evidence" value="ECO:0007669"/>
    <property type="project" value="TreeGrafter"/>
</dbReference>
<protein>
    <recommendedName>
        <fullName evidence="5">Excinuclease ABC subunit C</fullName>
    </recommendedName>
</protein>
<dbReference type="Pfam" id="PF08459">
    <property type="entry name" value="UvrC_RNaseH_dom"/>
    <property type="match status" value="1"/>
</dbReference>
<dbReference type="SUPFAM" id="SSF82771">
    <property type="entry name" value="GIY-YIG endonuclease"/>
    <property type="match status" value="1"/>
</dbReference>
<dbReference type="CDD" id="cd10434">
    <property type="entry name" value="GIY-YIG_UvrC_Cho"/>
    <property type="match status" value="1"/>
</dbReference>
<evidence type="ECO:0000313" key="4">
    <source>
        <dbReference type="Proteomes" id="UP000178774"/>
    </source>
</evidence>
<dbReference type="InterPro" id="IPR047296">
    <property type="entry name" value="GIY-YIG_UvrC_Cho"/>
</dbReference>
<dbReference type="Proteomes" id="UP000178774">
    <property type="component" value="Unassembled WGS sequence"/>
</dbReference>
<dbReference type="PANTHER" id="PTHR30562:SF1">
    <property type="entry name" value="UVRABC SYSTEM PROTEIN C"/>
    <property type="match status" value="1"/>
</dbReference>
<evidence type="ECO:0008006" key="5">
    <source>
        <dbReference type="Google" id="ProtNLM"/>
    </source>
</evidence>
<feature type="domain" description="GIY-YIG" evidence="1">
    <location>
        <begin position="17"/>
        <end position="99"/>
    </location>
</feature>
<dbReference type="GO" id="GO:0006289">
    <property type="term" value="P:nucleotide-excision repair"/>
    <property type="evidence" value="ECO:0007669"/>
    <property type="project" value="InterPro"/>
</dbReference>
<dbReference type="InterPro" id="IPR001943">
    <property type="entry name" value="UVR_dom"/>
</dbReference>
<proteinExistence type="predicted"/>
<dbReference type="GO" id="GO:0009381">
    <property type="term" value="F:excinuclease ABC activity"/>
    <property type="evidence" value="ECO:0007669"/>
    <property type="project" value="InterPro"/>
</dbReference>
<dbReference type="InterPro" id="IPR038476">
    <property type="entry name" value="UvrC_RNase_H_dom_sf"/>
</dbReference>
<dbReference type="PROSITE" id="PS50164">
    <property type="entry name" value="GIY_YIG"/>
    <property type="match status" value="1"/>
</dbReference>
<evidence type="ECO:0000259" key="2">
    <source>
        <dbReference type="PROSITE" id="PS50165"/>
    </source>
</evidence>
<dbReference type="EMBL" id="MHOP01000020">
    <property type="protein sequence ID" value="OGZ65554.1"/>
    <property type="molecule type" value="Genomic_DNA"/>
</dbReference>
<reference evidence="3 4" key="1">
    <citation type="journal article" date="2016" name="Nat. Commun.">
        <title>Thousands of microbial genomes shed light on interconnected biogeochemical processes in an aquifer system.</title>
        <authorList>
            <person name="Anantharaman K."/>
            <person name="Brown C.T."/>
            <person name="Hug L.A."/>
            <person name="Sharon I."/>
            <person name="Castelle C.J."/>
            <person name="Probst A.J."/>
            <person name="Thomas B.C."/>
            <person name="Singh A."/>
            <person name="Wilkins M.J."/>
            <person name="Karaoz U."/>
            <person name="Brodie E.L."/>
            <person name="Williams K.H."/>
            <person name="Hubbard S.S."/>
            <person name="Banfield J.F."/>
        </authorList>
    </citation>
    <scope>NUCLEOTIDE SEQUENCE [LARGE SCALE GENOMIC DNA]</scope>
</reference>
<evidence type="ECO:0000313" key="3">
    <source>
        <dbReference type="EMBL" id="OGZ65554.1"/>
    </source>
</evidence>
<dbReference type="AlphaFoldDB" id="A0A1G2HSN6"/>
<dbReference type="InterPro" id="IPR050066">
    <property type="entry name" value="UvrABC_protein_C"/>
</dbReference>
<dbReference type="InterPro" id="IPR035901">
    <property type="entry name" value="GIY-YIG_endonuc_sf"/>
</dbReference>
<dbReference type="Gene3D" id="3.40.1440.10">
    <property type="entry name" value="GIY-YIG endonuclease"/>
    <property type="match status" value="1"/>
</dbReference>
<dbReference type="PANTHER" id="PTHR30562">
    <property type="entry name" value="UVRC/OXIDOREDUCTASE"/>
    <property type="match status" value="1"/>
</dbReference>
<dbReference type="SMART" id="SM00465">
    <property type="entry name" value="GIYc"/>
    <property type="match status" value="1"/>
</dbReference>
<accession>A0A1G2HSN6</accession>
<dbReference type="InterPro" id="IPR001162">
    <property type="entry name" value="UvrC_RNase_H_dom"/>
</dbReference>
<comment type="caution">
    <text evidence="3">The sequence shown here is derived from an EMBL/GenBank/DDBJ whole genome shotgun (WGS) entry which is preliminary data.</text>
</comment>
<name>A0A1G2HSN6_9BACT</name>
<feature type="domain" description="UvrC family homology region profile" evidence="2">
    <location>
        <begin position="260"/>
        <end position="353"/>
    </location>
</feature>
<organism evidence="3 4">
    <name type="scientific">Candidatus Staskawiczbacteria bacterium RIFCSPHIGHO2_01_FULL_41_41</name>
    <dbReference type="NCBI Taxonomy" id="1802203"/>
    <lineage>
        <taxon>Bacteria</taxon>
        <taxon>Candidatus Staskawicziibacteriota</taxon>
    </lineage>
</organism>
<dbReference type="SUPFAM" id="SSF46600">
    <property type="entry name" value="C-terminal UvrC-binding domain of UvrB"/>
    <property type="match status" value="1"/>
</dbReference>
<sequence>MLDINPKLKDTINNLPKTAGVYLFYEKPKPNTKYPTPIYIGKAINIKDRVKNHFMQPTYKDSVFVGKITKIDFINTNSEIEALVLEANLIKKHLPKFNVVWKDGKNYFYVAITKSEKPIVFITHQKDSVSTKYIGPFIEGNALKKTLKYLRRVFPYYTSAKHPKNKCTWCHLGLCPGTNPNVVEYKKDLKKLMEILQGKRKTVLYALRREMEVFSNSQEYENAQKVHDKIRALEQIMQHTHVIESAKITNNQWHTTQKIMQEILGMKTTINKIECYDVSNIQGKFAVGSMVVFKNGAPDKSQYKKFRIRMKNEPNDIAMLREVLTRRLAHPEWGYPEVMLIDGGKAQLNVAINSKLQYTNHKQYQNSKNIKIISMAKGRRELFIEGQKKPIPLKDLPQEIYNVIVTLDDEAHRFAITYHKKVRKRALLDPKT</sequence>
<evidence type="ECO:0000259" key="1">
    <source>
        <dbReference type="PROSITE" id="PS50164"/>
    </source>
</evidence>
<dbReference type="PROSITE" id="PS50165">
    <property type="entry name" value="UVRC"/>
    <property type="match status" value="1"/>
</dbReference>
<dbReference type="Gene3D" id="3.30.420.340">
    <property type="entry name" value="UvrC, RNAse H endonuclease domain"/>
    <property type="match status" value="1"/>
</dbReference>
<gene>
    <name evidence="3" type="ORF">A2822_03400</name>
</gene>
<dbReference type="Pfam" id="PF02151">
    <property type="entry name" value="UVR"/>
    <property type="match status" value="1"/>
</dbReference>